<dbReference type="EMBL" id="JARKIB010000172">
    <property type="protein sequence ID" value="KAJ7728523.1"/>
    <property type="molecule type" value="Genomic_DNA"/>
</dbReference>
<protein>
    <submittedName>
        <fullName evidence="2">Uncharacterized protein</fullName>
    </submittedName>
</protein>
<reference evidence="2" key="1">
    <citation type="submission" date="2023-03" db="EMBL/GenBank/DDBJ databases">
        <title>Massive genome expansion in bonnet fungi (Mycena s.s.) driven by repeated elements and novel gene families across ecological guilds.</title>
        <authorList>
            <consortium name="Lawrence Berkeley National Laboratory"/>
            <person name="Harder C.B."/>
            <person name="Miyauchi S."/>
            <person name="Viragh M."/>
            <person name="Kuo A."/>
            <person name="Thoen E."/>
            <person name="Andreopoulos B."/>
            <person name="Lu D."/>
            <person name="Skrede I."/>
            <person name="Drula E."/>
            <person name="Henrissat B."/>
            <person name="Morin E."/>
            <person name="Kohler A."/>
            <person name="Barry K."/>
            <person name="LaButti K."/>
            <person name="Morin E."/>
            <person name="Salamov A."/>
            <person name="Lipzen A."/>
            <person name="Mereny Z."/>
            <person name="Hegedus B."/>
            <person name="Baldrian P."/>
            <person name="Stursova M."/>
            <person name="Weitz H."/>
            <person name="Taylor A."/>
            <person name="Grigoriev I.V."/>
            <person name="Nagy L.G."/>
            <person name="Martin F."/>
            <person name="Kauserud H."/>
        </authorList>
    </citation>
    <scope>NUCLEOTIDE SEQUENCE</scope>
    <source>
        <strain evidence="2">CBHHK182m</strain>
    </source>
</reference>
<evidence type="ECO:0000313" key="2">
    <source>
        <dbReference type="EMBL" id="KAJ7728523.1"/>
    </source>
</evidence>
<feature type="compositionally biased region" description="Low complexity" evidence="1">
    <location>
        <begin position="138"/>
        <end position="152"/>
    </location>
</feature>
<accession>A0AAD7MQQ1</accession>
<comment type="caution">
    <text evidence="2">The sequence shown here is derived from an EMBL/GenBank/DDBJ whole genome shotgun (WGS) entry which is preliminary data.</text>
</comment>
<dbReference type="AlphaFoldDB" id="A0AAD7MQQ1"/>
<proteinExistence type="predicted"/>
<feature type="compositionally biased region" description="Low complexity" evidence="1">
    <location>
        <begin position="102"/>
        <end position="130"/>
    </location>
</feature>
<feature type="region of interest" description="Disordered" evidence="1">
    <location>
        <begin position="77"/>
        <end position="213"/>
    </location>
</feature>
<evidence type="ECO:0000256" key="1">
    <source>
        <dbReference type="SAM" id="MobiDB-lite"/>
    </source>
</evidence>
<keyword evidence="3" id="KW-1185">Reference proteome</keyword>
<sequence>MSSLFAQLFCCCVRPRADPIDAESTVIPNEHSRLLDPPSSPAIVVDHQKLSDRLGTIVRAKEGKMVSVSARTPFTLHDAEQLPSASTANRRPPILTMTPARSQGSLNLHSNSNSRSPHSSRSGSRASSRQPELRSHSAHSTSPAPPSATCAPLSESASGDSSKPPVDASEWFAESESDLSVEDEVRPSDDNTPKVPAATPLADPQGIAFDWDA</sequence>
<gene>
    <name evidence="2" type="ORF">B0H16DRAFT_1588898</name>
</gene>
<dbReference type="Proteomes" id="UP001215598">
    <property type="component" value="Unassembled WGS sequence"/>
</dbReference>
<name>A0AAD7MQQ1_9AGAR</name>
<organism evidence="2 3">
    <name type="scientific">Mycena metata</name>
    <dbReference type="NCBI Taxonomy" id="1033252"/>
    <lineage>
        <taxon>Eukaryota</taxon>
        <taxon>Fungi</taxon>
        <taxon>Dikarya</taxon>
        <taxon>Basidiomycota</taxon>
        <taxon>Agaricomycotina</taxon>
        <taxon>Agaricomycetes</taxon>
        <taxon>Agaricomycetidae</taxon>
        <taxon>Agaricales</taxon>
        <taxon>Marasmiineae</taxon>
        <taxon>Mycenaceae</taxon>
        <taxon>Mycena</taxon>
    </lineage>
</organism>
<feature type="compositionally biased region" description="Acidic residues" evidence="1">
    <location>
        <begin position="173"/>
        <end position="182"/>
    </location>
</feature>
<evidence type="ECO:0000313" key="3">
    <source>
        <dbReference type="Proteomes" id="UP001215598"/>
    </source>
</evidence>
<feature type="compositionally biased region" description="Basic and acidic residues" evidence="1">
    <location>
        <begin position="183"/>
        <end position="192"/>
    </location>
</feature>